<organism evidence="1 2">
    <name type="scientific">Camellia lanceoleosa</name>
    <dbReference type="NCBI Taxonomy" id="1840588"/>
    <lineage>
        <taxon>Eukaryota</taxon>
        <taxon>Viridiplantae</taxon>
        <taxon>Streptophyta</taxon>
        <taxon>Embryophyta</taxon>
        <taxon>Tracheophyta</taxon>
        <taxon>Spermatophyta</taxon>
        <taxon>Magnoliopsida</taxon>
        <taxon>eudicotyledons</taxon>
        <taxon>Gunneridae</taxon>
        <taxon>Pentapetalae</taxon>
        <taxon>asterids</taxon>
        <taxon>Ericales</taxon>
        <taxon>Theaceae</taxon>
        <taxon>Camellia</taxon>
    </lineage>
</organism>
<proteinExistence type="predicted"/>
<dbReference type="Proteomes" id="UP001060215">
    <property type="component" value="Chromosome 8"/>
</dbReference>
<gene>
    <name evidence="1" type="ORF">LOK49_LG09G01465</name>
</gene>
<accession>A0ACC0GJ98</accession>
<evidence type="ECO:0000313" key="2">
    <source>
        <dbReference type="Proteomes" id="UP001060215"/>
    </source>
</evidence>
<name>A0ACC0GJ98_9ERIC</name>
<comment type="caution">
    <text evidence="1">The sequence shown here is derived from an EMBL/GenBank/DDBJ whole genome shotgun (WGS) entry which is preliminary data.</text>
</comment>
<dbReference type="EMBL" id="CM045765">
    <property type="protein sequence ID" value="KAI8001145.1"/>
    <property type="molecule type" value="Genomic_DNA"/>
</dbReference>
<reference evidence="1 2" key="1">
    <citation type="journal article" date="2022" name="Plant J.">
        <title>Chromosome-level genome of Camellia lanceoleosa provides a valuable resource for understanding genome evolution and self-incompatibility.</title>
        <authorList>
            <person name="Gong W."/>
            <person name="Xiao S."/>
            <person name="Wang L."/>
            <person name="Liao Z."/>
            <person name="Chang Y."/>
            <person name="Mo W."/>
            <person name="Hu G."/>
            <person name="Li W."/>
            <person name="Zhao G."/>
            <person name="Zhu H."/>
            <person name="Hu X."/>
            <person name="Ji K."/>
            <person name="Xiang X."/>
            <person name="Song Q."/>
            <person name="Yuan D."/>
            <person name="Jin S."/>
            <person name="Zhang L."/>
        </authorList>
    </citation>
    <scope>NUCLEOTIDE SEQUENCE [LARGE SCALE GENOMIC DNA]</scope>
    <source>
        <strain evidence="1">SQ_2022a</strain>
    </source>
</reference>
<keyword evidence="2" id="KW-1185">Reference proteome</keyword>
<evidence type="ECO:0000313" key="1">
    <source>
        <dbReference type="EMBL" id="KAI8001145.1"/>
    </source>
</evidence>
<sequence>MIPGATMSFAGAFTPLQGCRGKYWELISVTAWTQSAVSWFWTWVALRLIQGHDVYTSRSNSDDNSASSADFCPDFLHVFNLCPANNHTTNNHF</sequence>
<protein>
    <submittedName>
        <fullName evidence="1">Uncharacterized protein</fullName>
    </submittedName>
</protein>